<evidence type="ECO:0000259" key="2">
    <source>
        <dbReference type="Pfam" id="PF24755"/>
    </source>
</evidence>
<sequence length="515" mass="59348">MSTTTIPAAKSREPLYTGAEWDFSTLQRINDACEEVALGELGLTIYPNRIEVISAEQMLDAYASVGLPLFYRHWSFGKHFAHHEALYRKGLRGLAYEIVINSDPCVSYVMEENTATLQALVIAHAAFGHNHFFRNNRLFLDWTDAKGILDYLEFAKAYVQRAEEKYGEAAVERLLDSAHALMNYGVHRQRRRAIDLRSEEKRERERREHDERVYDVLWSTLPNKPAAASSSTEEQKRRALLQLPQENILYFLEKTAPRLQPWQREILRIVRNIAQYFHPQRQTKVMNEGCATYVHHRILNRLHEDGRIGDGALLEALHSHTSVVMQPDFDDPRYGGMNPYALGFAMMEDIERVCRAPTDEDRTWFPDFAGCGDPMPVLRDAWAEYRDESFVLQFLSPRLMRKFRLFQVTDDAAEPVLRVDAVHDEHGYRNVRRALARTYDPAWTDPDIQVVDVDLGGDRKLVLEHRTDAGRLLQEGEARQVLRHLASLWGYDVLLREVDPSNGAVLREHAVSPPA</sequence>
<dbReference type="InterPro" id="IPR057270">
    <property type="entry name" value="Ycgb-like"/>
</dbReference>
<dbReference type="AlphaFoldDB" id="A0A6J4IRG6"/>
<dbReference type="EMBL" id="CADCTL010000178">
    <property type="protein sequence ID" value="CAA9259927.1"/>
    <property type="molecule type" value="Genomic_DNA"/>
</dbReference>
<dbReference type="Pfam" id="PF24755">
    <property type="entry name" value="SpoVR_C"/>
    <property type="match status" value="1"/>
</dbReference>
<feature type="domain" description="SpoVR protein-like N-terminal" evidence="1">
    <location>
        <begin position="20"/>
        <end position="440"/>
    </location>
</feature>
<dbReference type="Pfam" id="PF04293">
    <property type="entry name" value="SpoVR"/>
    <property type="match status" value="1"/>
</dbReference>
<dbReference type="PANTHER" id="PTHR30029:SF2">
    <property type="entry name" value="STAGE V SPORULATION PROTEIN R"/>
    <property type="match status" value="1"/>
</dbReference>
<dbReference type="InterPro" id="IPR007390">
    <property type="entry name" value="Spore_V_R"/>
</dbReference>
<evidence type="ECO:0000313" key="3">
    <source>
        <dbReference type="EMBL" id="CAA9259927.1"/>
    </source>
</evidence>
<name>A0A6J4IRG6_9PROT</name>
<dbReference type="NCBIfam" id="NF008737">
    <property type="entry name" value="PRK11767.1"/>
    <property type="match status" value="1"/>
</dbReference>
<gene>
    <name evidence="3" type="ORF">AVDCRST_MAG04-2516</name>
</gene>
<evidence type="ECO:0000259" key="1">
    <source>
        <dbReference type="Pfam" id="PF04293"/>
    </source>
</evidence>
<dbReference type="InterPro" id="IPR056174">
    <property type="entry name" value="SpoVR_N"/>
</dbReference>
<feature type="domain" description="SpoVR-like C-terminal" evidence="2">
    <location>
        <begin position="446"/>
        <end position="499"/>
    </location>
</feature>
<organism evidence="3">
    <name type="scientific">uncultured Acetobacteraceae bacterium</name>
    <dbReference type="NCBI Taxonomy" id="169975"/>
    <lineage>
        <taxon>Bacteria</taxon>
        <taxon>Pseudomonadati</taxon>
        <taxon>Pseudomonadota</taxon>
        <taxon>Alphaproteobacteria</taxon>
        <taxon>Acetobacterales</taxon>
        <taxon>Acetobacteraceae</taxon>
        <taxon>environmental samples</taxon>
    </lineage>
</organism>
<protein>
    <submittedName>
        <fullName evidence="3">SpoVR</fullName>
    </submittedName>
</protein>
<reference evidence="3" key="1">
    <citation type="submission" date="2020-02" db="EMBL/GenBank/DDBJ databases">
        <authorList>
            <person name="Meier V. D."/>
        </authorList>
    </citation>
    <scope>NUCLEOTIDE SEQUENCE</scope>
    <source>
        <strain evidence="3">AVDCRST_MAG04</strain>
    </source>
</reference>
<accession>A0A6J4IRG6</accession>
<dbReference type="InterPro" id="IPR057008">
    <property type="entry name" value="SpoVR-like_C"/>
</dbReference>
<dbReference type="PANTHER" id="PTHR30029">
    <property type="entry name" value="STAGE V SPORULATION PROTEIN R"/>
    <property type="match status" value="1"/>
</dbReference>
<proteinExistence type="predicted"/>